<evidence type="ECO:0000313" key="3">
    <source>
        <dbReference type="EMBL" id="SSA46004.1"/>
    </source>
</evidence>
<accession>A0A2Y9ANA2</accession>
<dbReference type="AlphaFoldDB" id="A0A2Y9ANA2"/>
<reference evidence="3 5" key="1">
    <citation type="submission" date="2016-10" db="EMBL/GenBank/DDBJ databases">
        <authorList>
            <person name="Cai Z."/>
        </authorList>
    </citation>
    <scope>NUCLEOTIDE SEQUENCE [LARGE SCALE GENOMIC DNA]</scope>
    <source>
        <strain evidence="3 5">DSM 25227</strain>
    </source>
</reference>
<protein>
    <submittedName>
        <fullName evidence="3">Serine/threonine protein phosphatase PrpC</fullName>
    </submittedName>
</protein>
<name>A0A2Y9ANA2_9RHOB</name>
<dbReference type="InterPro" id="IPR001932">
    <property type="entry name" value="PPM-type_phosphatase-like_dom"/>
</dbReference>
<sequence length="302" mass="31997">MSEPRADVATAVALGCRERQEDVVATRFDDDGEYGFAVLSDGMGGHDDGDLAARVIVSSLSGALPLAGLTRPLDQEQARRHLLDGVHAANNSLRARVEDGSGKEGMGGTVVAAILQNERLSWVSVGDSSLYLFRDGALSRLNEDHSLAPQIDLLVERGMMDPETARTHPQRGCLTSALVGARINCIDCPAEPVALAEGDILLMASDGLAALAQGQVRQILADHRDCPSEAIARALLDAVAGAGDPDQDNVSVIVVKPRPSFAAPRAAMPWPAARSAVITRIRAGIAQFRALFASAFMDRFVR</sequence>
<organism evidence="3 5">
    <name type="scientific">Jannaschia seohaensis</name>
    <dbReference type="NCBI Taxonomy" id="475081"/>
    <lineage>
        <taxon>Bacteria</taxon>
        <taxon>Pseudomonadati</taxon>
        <taxon>Pseudomonadota</taxon>
        <taxon>Alphaproteobacteria</taxon>
        <taxon>Rhodobacterales</taxon>
        <taxon>Roseobacteraceae</taxon>
        <taxon>Jannaschia</taxon>
    </lineage>
</organism>
<proteinExistence type="predicted"/>
<evidence type="ECO:0000313" key="5">
    <source>
        <dbReference type="Proteomes" id="UP000251571"/>
    </source>
</evidence>
<dbReference type="SMART" id="SM00332">
    <property type="entry name" value="PP2Cc"/>
    <property type="match status" value="1"/>
</dbReference>
<dbReference type="Gene3D" id="3.60.40.10">
    <property type="entry name" value="PPM-type phosphatase domain"/>
    <property type="match status" value="1"/>
</dbReference>
<dbReference type="InterPro" id="IPR036457">
    <property type="entry name" value="PPM-type-like_dom_sf"/>
</dbReference>
<dbReference type="SUPFAM" id="SSF81606">
    <property type="entry name" value="PP2C-like"/>
    <property type="match status" value="1"/>
</dbReference>
<reference evidence="2 4" key="2">
    <citation type="submission" date="2018-03" db="EMBL/GenBank/DDBJ databases">
        <title>Genomic Encyclopedia of Archaeal and Bacterial Type Strains, Phase II (KMG-II): from individual species to whole genera.</title>
        <authorList>
            <person name="Goeker M."/>
        </authorList>
    </citation>
    <scope>NUCLEOTIDE SEQUENCE [LARGE SCALE GENOMIC DNA]</scope>
    <source>
        <strain evidence="2 4">DSM 25227</strain>
    </source>
</reference>
<feature type="domain" description="PPM-type phosphatase" evidence="1">
    <location>
        <begin position="5"/>
        <end position="257"/>
    </location>
</feature>
<dbReference type="Pfam" id="PF13672">
    <property type="entry name" value="PP2C_2"/>
    <property type="match status" value="1"/>
</dbReference>
<dbReference type="Proteomes" id="UP000251571">
    <property type="component" value="Unassembled WGS sequence"/>
</dbReference>
<evidence type="ECO:0000313" key="2">
    <source>
        <dbReference type="EMBL" id="PWJ19342.1"/>
    </source>
</evidence>
<dbReference type="RefSeq" id="WP_170125405.1">
    <property type="nucleotide sequence ID" value="NZ_QGDJ01000004.1"/>
</dbReference>
<evidence type="ECO:0000259" key="1">
    <source>
        <dbReference type="PROSITE" id="PS51746"/>
    </source>
</evidence>
<dbReference type="EMBL" id="QGDJ01000004">
    <property type="protein sequence ID" value="PWJ19342.1"/>
    <property type="molecule type" value="Genomic_DNA"/>
</dbReference>
<dbReference type="EMBL" id="UETC01000004">
    <property type="protein sequence ID" value="SSA46004.1"/>
    <property type="molecule type" value="Genomic_DNA"/>
</dbReference>
<gene>
    <name evidence="2" type="ORF">BCF38_104278</name>
    <name evidence="3" type="ORF">SAMN05421539_104278</name>
</gene>
<evidence type="ECO:0000313" key="4">
    <source>
        <dbReference type="Proteomes" id="UP000245839"/>
    </source>
</evidence>
<dbReference type="SMART" id="SM00331">
    <property type="entry name" value="PP2C_SIG"/>
    <property type="match status" value="1"/>
</dbReference>
<dbReference type="PROSITE" id="PS51746">
    <property type="entry name" value="PPM_2"/>
    <property type="match status" value="1"/>
</dbReference>
<keyword evidence="4" id="KW-1185">Reference proteome</keyword>
<dbReference type="Proteomes" id="UP000245839">
    <property type="component" value="Unassembled WGS sequence"/>
</dbReference>